<dbReference type="RefSeq" id="XP_016512018.1">
    <property type="nucleotide sequence ID" value="XM_016656532.1"/>
</dbReference>
<gene>
    <name evidence="2 3 4" type="primary">LOC107829100</name>
</gene>
<proteinExistence type="predicted"/>
<evidence type="ECO:0000313" key="4">
    <source>
        <dbReference type="RefSeq" id="XP_016512020.1"/>
    </source>
</evidence>
<accession>A0A1S4DFL6</accession>
<dbReference type="Proteomes" id="UP000790787">
    <property type="component" value="Chromosome 10"/>
</dbReference>
<dbReference type="GeneID" id="107829100"/>
<dbReference type="AlphaFoldDB" id="A0A1S4DFL6"/>
<dbReference type="OrthoDB" id="1751413at2759"/>
<evidence type="ECO:0000313" key="1">
    <source>
        <dbReference type="Proteomes" id="UP000790787"/>
    </source>
</evidence>
<dbReference type="RefSeq" id="XP_016512020.1">
    <property type="nucleotide sequence ID" value="XM_016656534.1"/>
</dbReference>
<reference key="1">
    <citation type="journal article" date="2014" name="Nat. Commun.">
        <title>The tobacco genome sequence and its comparison with those of tomato and potato.</title>
        <authorList>
            <person name="Sierro N."/>
            <person name="Battey J.N."/>
            <person name="Ouadi S."/>
            <person name="Bakaher N."/>
            <person name="Bovet L."/>
            <person name="Willig A."/>
            <person name="Goepfert S."/>
            <person name="Peitsch M.C."/>
            <person name="Ivanov N.V."/>
        </authorList>
    </citation>
    <scope>NUCLEOTIDE SEQUENCE [LARGE SCALE GENOMIC DNA]</scope>
    <source>
        <strain>cv. TN90</strain>
    </source>
</reference>
<dbReference type="PaxDb" id="4097-A0A1S4DFL6"/>
<evidence type="ECO:0000313" key="2">
    <source>
        <dbReference type="RefSeq" id="XP_016512018.1"/>
    </source>
</evidence>
<organism evidence="3">
    <name type="scientific">Nicotiana tabacum</name>
    <name type="common">Common tobacco</name>
    <dbReference type="NCBI Taxonomy" id="4097"/>
    <lineage>
        <taxon>Eukaryota</taxon>
        <taxon>Viridiplantae</taxon>
        <taxon>Streptophyta</taxon>
        <taxon>Embryophyta</taxon>
        <taxon>Tracheophyta</taxon>
        <taxon>Spermatophyta</taxon>
        <taxon>Magnoliopsida</taxon>
        <taxon>eudicotyledons</taxon>
        <taxon>Gunneridae</taxon>
        <taxon>Pentapetalae</taxon>
        <taxon>asterids</taxon>
        <taxon>lamiids</taxon>
        <taxon>Solanales</taxon>
        <taxon>Solanaceae</taxon>
        <taxon>Nicotianoideae</taxon>
        <taxon>Nicotianeae</taxon>
        <taxon>Nicotiana</taxon>
    </lineage>
</organism>
<sequence>MFRDSAAYIGGLASEFLILHLGSNWFDKSSPINLPHSKVRHLKNSLLSGHYENSLINIGIEEDESLVLDSDFLVPMKGCQLKRIWNCLFSNTQNMSADEKSLWTRVNSLCCLLQKDPITVNKSENCVDVAVGGKN</sequence>
<reference evidence="2 3" key="2">
    <citation type="submission" date="2025-04" db="UniProtKB">
        <authorList>
            <consortium name="RefSeq"/>
        </authorList>
    </citation>
    <scope>IDENTIFICATION</scope>
</reference>
<protein>
    <submittedName>
        <fullName evidence="2 3">Uncharacterized protein isoform X1</fullName>
    </submittedName>
</protein>
<evidence type="ECO:0000313" key="3">
    <source>
        <dbReference type="RefSeq" id="XP_016512019.1"/>
    </source>
</evidence>
<dbReference type="KEGG" id="nta:107829100"/>
<name>A0A1S4DFL6_TOBAC</name>
<dbReference type="RefSeq" id="XP_016512019.1">
    <property type="nucleotide sequence ID" value="XM_016656533.1"/>
</dbReference>
<keyword evidence="1" id="KW-1185">Reference proteome</keyword>